<dbReference type="InterPro" id="IPR013587">
    <property type="entry name" value="Nitrate/nitrite_sensing"/>
</dbReference>
<name>A0ABV2Q4F4_9BURK</name>
<evidence type="ECO:0000313" key="3">
    <source>
        <dbReference type="Proteomes" id="UP001549320"/>
    </source>
</evidence>
<dbReference type="RefSeq" id="WP_354441703.1">
    <property type="nucleotide sequence ID" value="NZ_JBEPSH010000002.1"/>
</dbReference>
<organism evidence="2 3">
    <name type="scientific">Ottowia thiooxydans</name>
    <dbReference type="NCBI Taxonomy" id="219182"/>
    <lineage>
        <taxon>Bacteria</taxon>
        <taxon>Pseudomonadati</taxon>
        <taxon>Pseudomonadota</taxon>
        <taxon>Betaproteobacteria</taxon>
        <taxon>Burkholderiales</taxon>
        <taxon>Comamonadaceae</taxon>
        <taxon>Ottowia</taxon>
    </lineage>
</organism>
<sequence>MTSALHFLQLARQCEITELEFLQRTSALVDILGRLIHALQKERGLSMVYLTGRADPEALLTQIKECEPLANKARAGFDDLHIPTQGARLLSRIAYVLQGLDALPDLRDRIQSRQKTPEAAVGAFTKLVTGLLAVVFEAADGAADPDISRLLVALFHFMQGKELAGQERAAGVAAFGAGGEQRQQHWLHLIEAQERCFQVFSEFAPPTLLLQWRGEDATLERLRRVGCTLAVNIESGADLRQTWFDVATSRMDALHTIETQLAAEVLSQCESRIAQARQPLPDADVDADFFDSSPAPAASLGPQLNRSVLELVQDQSQRLQAMQAELETTRAALHERKLVERAKGLLMARRQLTESDAHKLLRQTAMNQGRKLSEVAEAVLAMADLLPPAPH</sequence>
<dbReference type="SMART" id="SM01012">
    <property type="entry name" value="ANTAR"/>
    <property type="match status" value="1"/>
</dbReference>
<dbReference type="EMBL" id="JBEPSH010000002">
    <property type="protein sequence ID" value="MET4575921.1"/>
    <property type="molecule type" value="Genomic_DNA"/>
</dbReference>
<dbReference type="InterPro" id="IPR011006">
    <property type="entry name" value="CheY-like_superfamily"/>
</dbReference>
<feature type="domain" description="ANTAR" evidence="1">
    <location>
        <begin position="319"/>
        <end position="380"/>
    </location>
</feature>
<dbReference type="Pfam" id="PF08376">
    <property type="entry name" value="NIT"/>
    <property type="match status" value="1"/>
</dbReference>
<reference evidence="2 3" key="1">
    <citation type="submission" date="2024-06" db="EMBL/GenBank/DDBJ databases">
        <title>Sorghum-associated microbial communities from plants grown in Nebraska, USA.</title>
        <authorList>
            <person name="Schachtman D."/>
        </authorList>
    </citation>
    <scope>NUCLEOTIDE SEQUENCE [LARGE SCALE GENOMIC DNA]</scope>
    <source>
        <strain evidence="2 3">2709</strain>
    </source>
</reference>
<dbReference type="Gene3D" id="1.10.10.10">
    <property type="entry name" value="Winged helix-like DNA-binding domain superfamily/Winged helix DNA-binding domain"/>
    <property type="match status" value="1"/>
</dbReference>
<evidence type="ECO:0000313" key="2">
    <source>
        <dbReference type="EMBL" id="MET4575921.1"/>
    </source>
</evidence>
<keyword evidence="3" id="KW-1185">Reference proteome</keyword>
<dbReference type="Pfam" id="PF03861">
    <property type="entry name" value="ANTAR"/>
    <property type="match status" value="1"/>
</dbReference>
<evidence type="ECO:0000259" key="1">
    <source>
        <dbReference type="PROSITE" id="PS50921"/>
    </source>
</evidence>
<dbReference type="Proteomes" id="UP001549320">
    <property type="component" value="Unassembled WGS sequence"/>
</dbReference>
<dbReference type="InterPro" id="IPR036388">
    <property type="entry name" value="WH-like_DNA-bd_sf"/>
</dbReference>
<dbReference type="PROSITE" id="PS50921">
    <property type="entry name" value="ANTAR"/>
    <property type="match status" value="1"/>
</dbReference>
<dbReference type="SUPFAM" id="SSF52172">
    <property type="entry name" value="CheY-like"/>
    <property type="match status" value="1"/>
</dbReference>
<comment type="caution">
    <text evidence="2">The sequence shown here is derived from an EMBL/GenBank/DDBJ whole genome shotgun (WGS) entry which is preliminary data.</text>
</comment>
<dbReference type="InterPro" id="IPR005561">
    <property type="entry name" value="ANTAR"/>
</dbReference>
<protein>
    <recommendedName>
        <fullName evidence="1">ANTAR domain-containing protein</fullName>
    </recommendedName>
</protein>
<gene>
    <name evidence="2" type="ORF">ABIE13_001021</name>
</gene>
<accession>A0ABV2Q4F4</accession>
<proteinExistence type="predicted"/>